<dbReference type="InterPro" id="IPR008949">
    <property type="entry name" value="Isoprenoid_synthase_dom_sf"/>
</dbReference>
<dbReference type="NCBIfam" id="TIGR02734">
    <property type="entry name" value="crtI_fam"/>
    <property type="match status" value="1"/>
</dbReference>
<dbReference type="InterPro" id="IPR036188">
    <property type="entry name" value="FAD/NAD-bd_sf"/>
</dbReference>
<reference evidence="8 9" key="1">
    <citation type="submission" date="2018-03" db="EMBL/GenBank/DDBJ databases">
        <title>Genomic Encyclopedia of Type Strains, Phase III (KMG-III): the genomes of soil and plant-associated and newly described type strains.</title>
        <authorList>
            <person name="Whitman W."/>
        </authorList>
    </citation>
    <scope>NUCLEOTIDE SEQUENCE [LARGE SCALE GENOMIC DNA]</scope>
    <source>
        <strain evidence="8 9">VKM Ac-1602</strain>
    </source>
</reference>
<keyword evidence="3 5" id="KW-0125">Carotenoid biosynthesis</keyword>
<accession>A0ABX5LEK5</accession>
<organism evidence="8 9">
    <name type="scientific">Rathayibacter iranicus NCPPB 2253 = VKM Ac-1602</name>
    <dbReference type="NCBI Taxonomy" id="1328868"/>
    <lineage>
        <taxon>Bacteria</taxon>
        <taxon>Bacillati</taxon>
        <taxon>Actinomycetota</taxon>
        <taxon>Actinomycetes</taxon>
        <taxon>Micrococcales</taxon>
        <taxon>Microbacteriaceae</taxon>
        <taxon>Rathayibacter</taxon>
    </lineage>
</organism>
<sequence length="870" mass="93603">MPRAVGRYDAVGPLLPPYGGTMSRQSDLYDRVAHESSAQVIRRYSTSFGLATRLLDVGVRERIEDIYALVRVADEIVDGVAEEARLDRAAVEDSLDAFDADTERALATGYSSNLVIHAFARTARATGFGTELTRPFFASMRADLRETEHTPESFQAYVYGSAEVVGLMCLHVFLAAPDAGFVSAATRERLVAGARRLGAAFQKVNFLRDLAADVDGLGRSYFPGVDPRAFSERDKAALLADLDADLEAAGTIVPELPRSSRRAVLLAHSLFAALADRIRATPADELLRARVSVPTATKAALAAKAAVSTLGPRLGPGPVRATRSTAGPHRAVVIGGGIGGLASAALLARDGWDVTLLEAREVVGGRAGFWEHEGFRFDTGPSWYLMPEVFDHFFRLMGTSAEERLNLVTLDPGYRVYSEGVEEPIDVLADLESNLALFESIEPGAGERMRVYLDSARDTYETAKRRFLYTSFSSFLPLLRRDVLSRTATLGRLLLTPLDTFAATAVTDNRLRQILGYPAVFLGSSPYTAPSMYHLMSHLDLADGVLYPMGGFTTLIGAVADVAEEAGVCIRTSSRATRILTTRAPRGARRGAEVVGVEFDGPEGTERVPADLVVNASDLFTTEQSLLPDELRTFPPAYWEKRESGPSAVLVLLGVRGELPQLEHHTLLFTRDWRDNFAKIFGENPSVPDPASIYVCRPSATDPSVAPEGHENLFVLVPIPADTSIGHGGVDGAGDERVEAIADAVIEQIATWTGARDLAERIVVRRTIGPADFEKDLGAWRGTMLGPSHVLSQSAFFRAGNVSKHVDGLLFAGSSTIPGIGLPMCVISAEVMLKRVRGDVSTEPLPVRAAPTAPVAPSVSLPPASMPPAE</sequence>
<evidence type="ECO:0000256" key="4">
    <source>
        <dbReference type="ARBA" id="ARBA00023002"/>
    </source>
</evidence>
<comment type="similarity">
    <text evidence="5">Belongs to the carotenoid/retinoid oxidoreductase family.</text>
</comment>
<comment type="pathway">
    <text evidence="1">Carotenoid biosynthesis; phytoene biosynthesis.</text>
</comment>
<evidence type="ECO:0000256" key="1">
    <source>
        <dbReference type="ARBA" id="ARBA00004684"/>
    </source>
</evidence>
<keyword evidence="2" id="KW-0808">Transferase</keyword>
<dbReference type="SFLD" id="SFLDG01018">
    <property type="entry name" value="Squalene/Phytoene_Synthase_Lik"/>
    <property type="match status" value="1"/>
</dbReference>
<keyword evidence="9" id="KW-1185">Reference proteome</keyword>
<name>A0ABX5LEK5_9MICO</name>
<dbReference type="InterPro" id="IPR014105">
    <property type="entry name" value="Carotenoid/retinoid_OxRdtase"/>
</dbReference>
<evidence type="ECO:0000256" key="6">
    <source>
        <dbReference type="SAM" id="MobiDB-lite"/>
    </source>
</evidence>
<dbReference type="Proteomes" id="UP000245674">
    <property type="component" value="Unassembled WGS sequence"/>
</dbReference>
<dbReference type="InterPro" id="IPR002937">
    <property type="entry name" value="Amino_oxidase"/>
</dbReference>
<proteinExistence type="inferred from homology"/>
<dbReference type="EMBL" id="QGDV01000003">
    <property type="protein sequence ID" value="PWJ65210.1"/>
    <property type="molecule type" value="Genomic_DNA"/>
</dbReference>
<dbReference type="Pfam" id="PF01593">
    <property type="entry name" value="Amino_oxidase"/>
    <property type="match status" value="1"/>
</dbReference>
<evidence type="ECO:0000256" key="3">
    <source>
        <dbReference type="ARBA" id="ARBA00022746"/>
    </source>
</evidence>
<dbReference type="SUPFAM" id="SSF48576">
    <property type="entry name" value="Terpenoid synthases"/>
    <property type="match status" value="1"/>
</dbReference>
<dbReference type="Gene3D" id="3.50.50.60">
    <property type="entry name" value="FAD/NAD(P)-binding domain"/>
    <property type="match status" value="2"/>
</dbReference>
<evidence type="ECO:0000259" key="7">
    <source>
        <dbReference type="Pfam" id="PF01593"/>
    </source>
</evidence>
<feature type="compositionally biased region" description="Low complexity" evidence="6">
    <location>
        <begin position="844"/>
        <end position="863"/>
    </location>
</feature>
<evidence type="ECO:0000256" key="5">
    <source>
        <dbReference type="RuleBase" id="RU362075"/>
    </source>
</evidence>
<feature type="region of interest" description="Disordered" evidence="6">
    <location>
        <begin position="844"/>
        <end position="870"/>
    </location>
</feature>
<evidence type="ECO:0000256" key="2">
    <source>
        <dbReference type="ARBA" id="ARBA00022679"/>
    </source>
</evidence>
<dbReference type="PROSITE" id="PS01045">
    <property type="entry name" value="SQUALEN_PHYTOEN_SYN_2"/>
    <property type="match status" value="1"/>
</dbReference>
<dbReference type="InterPro" id="IPR002060">
    <property type="entry name" value="Squ/phyt_synthse"/>
</dbReference>
<dbReference type="InterPro" id="IPR019845">
    <property type="entry name" value="Squalene/phytoene_synthase_CS"/>
</dbReference>
<dbReference type="PANTHER" id="PTHR43734">
    <property type="entry name" value="PHYTOENE DESATURASE"/>
    <property type="match status" value="1"/>
</dbReference>
<dbReference type="Gene3D" id="1.10.600.10">
    <property type="entry name" value="Farnesyl Diphosphate Synthase"/>
    <property type="match status" value="1"/>
</dbReference>
<feature type="domain" description="Amine oxidase" evidence="7">
    <location>
        <begin position="338"/>
        <end position="829"/>
    </location>
</feature>
<dbReference type="PANTHER" id="PTHR43734:SF1">
    <property type="entry name" value="PHYTOENE DESATURASE"/>
    <property type="match status" value="1"/>
</dbReference>
<evidence type="ECO:0000313" key="8">
    <source>
        <dbReference type="EMBL" id="PWJ65210.1"/>
    </source>
</evidence>
<comment type="caution">
    <text evidence="8">The sequence shown here is derived from an EMBL/GenBank/DDBJ whole genome shotgun (WGS) entry which is preliminary data.</text>
</comment>
<dbReference type="Pfam" id="PF00494">
    <property type="entry name" value="SQS_PSY"/>
    <property type="match status" value="1"/>
</dbReference>
<evidence type="ECO:0000313" key="9">
    <source>
        <dbReference type="Proteomes" id="UP000245674"/>
    </source>
</evidence>
<gene>
    <name evidence="8" type="ORF">B0H03_10357</name>
</gene>
<protein>
    <submittedName>
        <fullName evidence="8">Phytoene desaturase</fullName>
    </submittedName>
</protein>
<keyword evidence="4 5" id="KW-0560">Oxidoreductase</keyword>
<dbReference type="SFLD" id="SFLDS00005">
    <property type="entry name" value="Isoprenoid_Synthase_Type_I"/>
    <property type="match status" value="1"/>
</dbReference>
<dbReference type="SUPFAM" id="SSF51905">
    <property type="entry name" value="FAD/NAD(P)-binding domain"/>
    <property type="match status" value="1"/>
</dbReference>